<evidence type="ECO:0000256" key="4">
    <source>
        <dbReference type="SAM" id="MobiDB-lite"/>
    </source>
</evidence>
<feature type="compositionally biased region" description="Basic and acidic residues" evidence="4">
    <location>
        <begin position="672"/>
        <end position="689"/>
    </location>
</feature>
<evidence type="ECO:0000256" key="1">
    <source>
        <dbReference type="ARBA" id="ARBA00022737"/>
    </source>
</evidence>
<reference evidence="5 6" key="1">
    <citation type="submission" date="2014-12" db="EMBL/GenBank/DDBJ databases">
        <authorList>
            <person name="Neuveglise Cecile"/>
        </authorList>
    </citation>
    <scope>NUCLEOTIDE SEQUENCE [LARGE SCALE GENOMIC DNA]</scope>
    <source>
        <strain evidence="5 6">CBS 12615</strain>
    </source>
</reference>
<feature type="region of interest" description="Disordered" evidence="4">
    <location>
        <begin position="836"/>
        <end position="870"/>
    </location>
</feature>
<dbReference type="GO" id="GO:0006338">
    <property type="term" value="P:chromatin remodeling"/>
    <property type="evidence" value="ECO:0007669"/>
    <property type="project" value="EnsemblFungi"/>
</dbReference>
<dbReference type="GO" id="GO:0004842">
    <property type="term" value="F:ubiquitin-protein transferase activity"/>
    <property type="evidence" value="ECO:0007669"/>
    <property type="project" value="TreeGrafter"/>
</dbReference>
<feature type="repeat" description="ANK" evidence="3">
    <location>
        <begin position="363"/>
        <end position="395"/>
    </location>
</feature>
<dbReference type="GO" id="GO:0045835">
    <property type="term" value="P:negative regulation of meiotic nuclear division"/>
    <property type="evidence" value="ECO:0007669"/>
    <property type="project" value="EnsemblFungi"/>
</dbReference>
<dbReference type="GeneID" id="34686612"/>
<dbReference type="GO" id="GO:0034967">
    <property type="term" value="C:Set3 complex"/>
    <property type="evidence" value="ECO:0007669"/>
    <property type="project" value="EnsemblFungi"/>
</dbReference>
<dbReference type="AlphaFoldDB" id="A0A0C7MZE0"/>
<organism evidence="5 6">
    <name type="scientific">Lachancea lanzarotensis</name>
    <dbReference type="NCBI Taxonomy" id="1245769"/>
    <lineage>
        <taxon>Eukaryota</taxon>
        <taxon>Fungi</taxon>
        <taxon>Dikarya</taxon>
        <taxon>Ascomycota</taxon>
        <taxon>Saccharomycotina</taxon>
        <taxon>Saccharomycetes</taxon>
        <taxon>Saccharomycetales</taxon>
        <taxon>Saccharomycetaceae</taxon>
        <taxon>Lachancea</taxon>
    </lineage>
</organism>
<proteinExistence type="predicted"/>
<dbReference type="InterPro" id="IPR002110">
    <property type="entry name" value="Ankyrin_rpt"/>
</dbReference>
<feature type="repeat" description="ANK" evidence="3">
    <location>
        <begin position="431"/>
        <end position="463"/>
    </location>
</feature>
<feature type="compositionally biased region" description="Basic and acidic residues" evidence="4">
    <location>
        <begin position="65"/>
        <end position="79"/>
    </location>
</feature>
<feature type="compositionally biased region" description="Polar residues" evidence="4">
    <location>
        <begin position="786"/>
        <end position="798"/>
    </location>
</feature>
<dbReference type="Proteomes" id="UP000054304">
    <property type="component" value="Unassembled WGS sequence"/>
</dbReference>
<keyword evidence="2 3" id="KW-0040">ANK repeat</keyword>
<dbReference type="InterPro" id="IPR036770">
    <property type="entry name" value="Ankyrin_rpt-contain_sf"/>
</dbReference>
<evidence type="ECO:0000256" key="2">
    <source>
        <dbReference type="ARBA" id="ARBA00023043"/>
    </source>
</evidence>
<feature type="compositionally biased region" description="Polar residues" evidence="4">
    <location>
        <begin position="1"/>
        <end position="14"/>
    </location>
</feature>
<feature type="region of interest" description="Disordered" evidence="4">
    <location>
        <begin position="503"/>
        <end position="522"/>
    </location>
</feature>
<dbReference type="HOGENOM" id="CLU_006901_0_0_1"/>
<dbReference type="OrthoDB" id="194358at2759"/>
<dbReference type="PRINTS" id="PR01415">
    <property type="entry name" value="ANKYRIN"/>
</dbReference>
<feature type="compositionally biased region" description="Polar residues" evidence="4">
    <location>
        <begin position="117"/>
        <end position="126"/>
    </location>
</feature>
<dbReference type="STRING" id="1245769.A0A0C7MZE0"/>
<feature type="compositionally biased region" description="Basic and acidic residues" evidence="4">
    <location>
        <begin position="729"/>
        <end position="741"/>
    </location>
</feature>
<dbReference type="Gene3D" id="1.25.40.20">
    <property type="entry name" value="Ankyrin repeat-containing domain"/>
    <property type="match status" value="2"/>
</dbReference>
<feature type="compositionally biased region" description="Polar residues" evidence="4">
    <location>
        <begin position="274"/>
        <end position="288"/>
    </location>
</feature>
<feature type="compositionally biased region" description="Basic and acidic residues" evidence="4">
    <location>
        <begin position="128"/>
        <end position="146"/>
    </location>
</feature>
<gene>
    <name evidence="5" type="ORF">LALA0_S07e02872g</name>
</gene>
<feature type="region of interest" description="Disordered" evidence="4">
    <location>
        <begin position="666"/>
        <end position="816"/>
    </location>
</feature>
<feature type="region of interest" description="Disordered" evidence="4">
    <location>
        <begin position="1037"/>
        <end position="1058"/>
    </location>
</feature>
<dbReference type="SUPFAM" id="SSF48403">
    <property type="entry name" value="Ankyrin repeat"/>
    <property type="match status" value="1"/>
</dbReference>
<feature type="repeat" description="ANK" evidence="3">
    <location>
        <begin position="396"/>
        <end position="428"/>
    </location>
</feature>
<keyword evidence="1" id="KW-0677">Repeat</keyword>
<protein>
    <submittedName>
        <fullName evidence="5">LALA0S07e02872g1_1</fullName>
    </submittedName>
</protein>
<dbReference type="RefSeq" id="XP_022629343.1">
    <property type="nucleotide sequence ID" value="XM_022771436.1"/>
</dbReference>
<dbReference type="PROSITE" id="PS50297">
    <property type="entry name" value="ANK_REP_REGION"/>
    <property type="match status" value="3"/>
</dbReference>
<feature type="region of interest" description="Disordered" evidence="4">
    <location>
        <begin position="1"/>
        <end position="294"/>
    </location>
</feature>
<feature type="compositionally biased region" description="Low complexity" evidence="4">
    <location>
        <begin position="320"/>
        <end position="329"/>
    </location>
</feature>
<sequence length="1111" mass="123552">MNNGTEHPTESGTTPAVKRRSLSNYLSNIQKRKRELEENSRKQESSETQGDKDTSTFKDPVSLESDQKTKPVVESDPKTKPIVGIDQNDDLTNTTFNTADANTGVTKDLPKGKLGNPSDSTTNSREVTAPKKDGGALEVGEYHPEIDATNVLEDEGHTSDIKSPPLPRETKEDTVASSDIDTVEKLSGRQLPKQPVKDEGNGEDSEIGTQNRNMLGKTKLVNMLRNTEANESLELVGDNEESELSEVESDAPTEPASPPRPRLGRLIRGDELRSSPSSRTPVLHFNNSDESELSDLDNLNQIPLSSSILHADSPPDKSSHLSLKSSPGSIPRASQVSPTHRRAFIGLKKQAKVKKSTVHRDAGGRTKLQISCDKGKLENARKLIQEGFNVNDQDNAGNSSLHEAALNGHLDIVKLLLESGADVNIQSFEPIKDTPLIDAAANGHLEVVRLLLKYNADPTIANGKGLTAIESIEEDSDLESEDLHTVEDLKRALRRGMERFVESGERQVRSSSNNRHSDSERSSSNIRIEDEFYWTDISSKVGREKLLRASKEGRLPYVGSYLENGGRVDVRSFLEAVKYGHEDITSLFLAFGAQANLTTREGQTPLMIALGRGHIGTVKLLLEAGADPHMEDRHGRSVLSYAKHSELGLQIKQETELIQKALEMGGKGDAGISRDELRSDDEPSSKDVNSKLSTGKESSEMAAATDASRKGSEISQKVSATRKRSSSTQREDHHPTARDELATGAATKMPADSLVTDYVLSAAIKKPKLRDSCSPSAPDLVPEAPRSQNATPLSSTTPKVAETPEEKEERLKAEEDYRQKRLLNKKRKEQELLAKLAHDEKMRAEERDRQNAQEAQRKKEEQERMMREEELQRAGAELERRRQVRRQYPLGLRLIDFQATHEFEKFLPLYFVVLDGQKHVLDLQMCVLLKDSTFLSRHRNGPEVSHTHKTQIWNIYKFIFLRGGRHPAGLARRAQVEIDQLPFTSRADLESQELDLFVALPLRWIPWNGIELSREQASSVKLAELENQMIEISLYTDPGTSHPDPDNAIKTPPTVSNSSRTQELQVQNSILKSETSPITRQYFFPFDSSLPVKFRNRPAISSLLKGSVPSW</sequence>
<evidence type="ECO:0000313" key="5">
    <source>
        <dbReference type="EMBL" id="CEP63122.1"/>
    </source>
</evidence>
<feature type="repeat" description="ANK" evidence="3">
    <location>
        <begin position="601"/>
        <end position="633"/>
    </location>
</feature>
<dbReference type="PANTHER" id="PTHR24171">
    <property type="entry name" value="ANKYRIN REPEAT DOMAIN-CONTAINING PROTEIN 39-RELATED"/>
    <property type="match status" value="1"/>
</dbReference>
<dbReference type="PANTHER" id="PTHR24171:SF8">
    <property type="entry name" value="BRCA1-ASSOCIATED RING DOMAIN PROTEIN 1"/>
    <property type="match status" value="1"/>
</dbReference>
<feature type="compositionally biased region" description="Acidic residues" evidence="4">
    <location>
        <begin position="237"/>
        <end position="251"/>
    </location>
</feature>
<feature type="region of interest" description="Disordered" evidence="4">
    <location>
        <begin position="306"/>
        <end position="339"/>
    </location>
</feature>
<dbReference type="EMBL" id="LN736366">
    <property type="protein sequence ID" value="CEP63122.1"/>
    <property type="molecule type" value="Genomic_DNA"/>
</dbReference>
<evidence type="ECO:0000256" key="3">
    <source>
        <dbReference type="PROSITE-ProRule" id="PRU00023"/>
    </source>
</evidence>
<keyword evidence="6" id="KW-1185">Reference proteome</keyword>
<dbReference type="PROSITE" id="PS50088">
    <property type="entry name" value="ANK_REPEAT"/>
    <property type="match status" value="4"/>
</dbReference>
<dbReference type="Pfam" id="PF12796">
    <property type="entry name" value="Ank_2"/>
    <property type="match status" value="2"/>
</dbReference>
<feature type="compositionally biased region" description="Basic and acidic residues" evidence="4">
    <location>
        <begin position="34"/>
        <end position="56"/>
    </location>
</feature>
<dbReference type="Pfam" id="PF13857">
    <property type="entry name" value="Ank_5"/>
    <property type="match status" value="1"/>
</dbReference>
<dbReference type="GO" id="GO:0085020">
    <property type="term" value="P:protein K6-linked ubiquitination"/>
    <property type="evidence" value="ECO:0007669"/>
    <property type="project" value="TreeGrafter"/>
</dbReference>
<feature type="compositionally biased region" description="Basic and acidic residues" evidence="4">
    <location>
        <begin position="802"/>
        <end position="816"/>
    </location>
</feature>
<feature type="compositionally biased region" description="Low complexity" evidence="4">
    <location>
        <begin position="90"/>
        <end position="103"/>
    </location>
</feature>
<name>A0A0C7MZE0_9SACH</name>
<accession>A0A0C7MZE0</accession>
<evidence type="ECO:0000313" key="6">
    <source>
        <dbReference type="Proteomes" id="UP000054304"/>
    </source>
</evidence>
<dbReference type="SMART" id="SM00248">
    <property type="entry name" value="ANK"/>
    <property type="match status" value="5"/>
</dbReference>